<evidence type="ECO:0000313" key="2">
    <source>
        <dbReference type="EMBL" id="PTM92597.1"/>
    </source>
</evidence>
<accession>A0A2T5B0S4</accession>
<dbReference type="Proteomes" id="UP000241247">
    <property type="component" value="Unassembled WGS sequence"/>
</dbReference>
<name>A0A2T5B0S4_MYCDI</name>
<reference evidence="2 3" key="1">
    <citation type="submission" date="2018-04" db="EMBL/GenBank/DDBJ databases">
        <title>Genomic Encyclopedia of Type Strains, Phase IV (KMG-IV): sequencing the most valuable type-strain genomes for metagenomic binning, comparative biology and taxonomic classification.</title>
        <authorList>
            <person name="Goeker M."/>
        </authorList>
    </citation>
    <scope>NUCLEOTIDE SEQUENCE [LARGE SCALE GENOMIC DNA]</scope>
    <source>
        <strain evidence="2 3">DSM 7138</strain>
    </source>
</reference>
<dbReference type="AlphaFoldDB" id="A0A2T5B0S4"/>
<proteinExistence type="predicted"/>
<evidence type="ECO:0000313" key="3">
    <source>
        <dbReference type="Proteomes" id="UP000241247"/>
    </source>
</evidence>
<protein>
    <submittedName>
        <fullName evidence="2">Uncharacterized protein</fullName>
    </submittedName>
</protein>
<gene>
    <name evidence="2" type="ORF">C7449_1078</name>
</gene>
<keyword evidence="1" id="KW-0732">Signal</keyword>
<comment type="caution">
    <text evidence="2">The sequence shown here is derived from an EMBL/GenBank/DDBJ whole genome shotgun (WGS) entry which is preliminary data.</text>
</comment>
<feature type="signal peptide" evidence="1">
    <location>
        <begin position="1"/>
        <end position="28"/>
    </location>
</feature>
<dbReference type="RefSeq" id="WP_108003977.1">
    <property type="nucleotide sequence ID" value="NZ_JBHEEX010000004.1"/>
</dbReference>
<keyword evidence="3" id="KW-1185">Reference proteome</keyword>
<dbReference type="EMBL" id="PZZZ01000007">
    <property type="protein sequence ID" value="PTM92597.1"/>
    <property type="molecule type" value="Genomic_DNA"/>
</dbReference>
<sequence>MPNLLGKTFAAALLAIAGLTAVAPAASAGGMDVYITTVDHRGYRDGYHGRGYGWDKRNDRGRCAPWLAVEKARDHGIRRARIADVSHRRVVVEGWKHHRYTRIAFANAPRCPTIWR</sequence>
<organism evidence="2 3">
    <name type="scientific">Mycoplana dimorpha</name>
    <dbReference type="NCBI Taxonomy" id="28320"/>
    <lineage>
        <taxon>Bacteria</taxon>
        <taxon>Pseudomonadati</taxon>
        <taxon>Pseudomonadota</taxon>
        <taxon>Alphaproteobacteria</taxon>
        <taxon>Hyphomicrobiales</taxon>
        <taxon>Rhizobiaceae</taxon>
        <taxon>Mycoplana</taxon>
    </lineage>
</organism>
<feature type="chain" id="PRO_5015507309" evidence="1">
    <location>
        <begin position="29"/>
        <end position="116"/>
    </location>
</feature>
<evidence type="ECO:0000256" key="1">
    <source>
        <dbReference type="SAM" id="SignalP"/>
    </source>
</evidence>
<dbReference type="OrthoDB" id="8453806at2"/>